<dbReference type="PANTHER" id="PTHR11079">
    <property type="entry name" value="CYTOSINE DEAMINASE FAMILY MEMBER"/>
    <property type="match status" value="1"/>
</dbReference>
<dbReference type="Gene3D" id="3.40.140.10">
    <property type="entry name" value="Cytidine Deaminase, domain 2"/>
    <property type="match status" value="1"/>
</dbReference>
<dbReference type="OrthoDB" id="9802676at2"/>
<dbReference type="CDD" id="cd01285">
    <property type="entry name" value="nucleoside_deaminase"/>
    <property type="match status" value="1"/>
</dbReference>
<dbReference type="Pfam" id="PF00383">
    <property type="entry name" value="dCMP_cyt_deam_1"/>
    <property type="match status" value="1"/>
</dbReference>
<proteinExistence type="predicted"/>
<sequence length="166" mass="18793">MGFQEIRPYDRDFMLRRIELSQESVDRGDAAFGSLVALDDRLIAEGRNDYNTRITEHAEIVALNKAHQVLGSADLSRCTLYTSCEPCPMCSFMIREFKIKRVVFALPSLYVGGFSRWPILQDQELSRLKPIFSDPPQVLAGFMEAEAAVVMAQTPLWMFGSEAHID</sequence>
<dbReference type="Proteomes" id="UP000441754">
    <property type="component" value="Unassembled WGS sequence"/>
</dbReference>
<dbReference type="SUPFAM" id="SSF53927">
    <property type="entry name" value="Cytidine deaminase-like"/>
    <property type="match status" value="1"/>
</dbReference>
<organism evidence="4 5">
    <name type="scientific">Larkinella terrae</name>
    <dbReference type="NCBI Taxonomy" id="2025311"/>
    <lineage>
        <taxon>Bacteria</taxon>
        <taxon>Pseudomonadati</taxon>
        <taxon>Bacteroidota</taxon>
        <taxon>Cytophagia</taxon>
        <taxon>Cytophagales</taxon>
        <taxon>Spirosomataceae</taxon>
        <taxon>Larkinella</taxon>
    </lineage>
</organism>
<evidence type="ECO:0000313" key="5">
    <source>
        <dbReference type="Proteomes" id="UP000441754"/>
    </source>
</evidence>
<evidence type="ECO:0000259" key="3">
    <source>
        <dbReference type="PROSITE" id="PS51747"/>
    </source>
</evidence>
<dbReference type="PROSITE" id="PS00903">
    <property type="entry name" value="CYT_DCMP_DEAMINASES_1"/>
    <property type="match status" value="1"/>
</dbReference>
<accession>A0A7K0ESC3</accession>
<protein>
    <submittedName>
        <fullName evidence="4">Nucleoside deaminase</fullName>
    </submittedName>
</protein>
<dbReference type="EMBL" id="WJXZ01000014">
    <property type="protein sequence ID" value="MRS64715.1"/>
    <property type="molecule type" value="Genomic_DNA"/>
</dbReference>
<gene>
    <name evidence="4" type="ORF">GJJ30_25675</name>
</gene>
<evidence type="ECO:0000256" key="1">
    <source>
        <dbReference type="ARBA" id="ARBA00022723"/>
    </source>
</evidence>
<reference evidence="4 5" key="1">
    <citation type="journal article" date="2018" name="Antonie Van Leeuwenhoek">
        <title>Larkinella terrae sp. nov., isolated from soil on Jeju Island, South Korea.</title>
        <authorList>
            <person name="Ten L.N."/>
            <person name="Jeon J."/>
            <person name="Park S.J."/>
            <person name="Park S."/>
            <person name="Lee S.Y."/>
            <person name="Kim M.K."/>
            <person name="Jung H.Y."/>
        </authorList>
    </citation>
    <scope>NUCLEOTIDE SEQUENCE [LARGE SCALE GENOMIC DNA]</scope>
    <source>
        <strain evidence="4 5">KCTC 52001</strain>
    </source>
</reference>
<keyword evidence="2" id="KW-0862">Zinc</keyword>
<dbReference type="InterPro" id="IPR002125">
    <property type="entry name" value="CMP_dCMP_dom"/>
</dbReference>
<dbReference type="PROSITE" id="PS51747">
    <property type="entry name" value="CYT_DCMP_DEAMINASES_2"/>
    <property type="match status" value="1"/>
</dbReference>
<dbReference type="InterPro" id="IPR016192">
    <property type="entry name" value="APOBEC/CMP_deaminase_Zn-bd"/>
</dbReference>
<dbReference type="InterPro" id="IPR016193">
    <property type="entry name" value="Cytidine_deaminase-like"/>
</dbReference>
<evidence type="ECO:0000313" key="4">
    <source>
        <dbReference type="EMBL" id="MRS64715.1"/>
    </source>
</evidence>
<keyword evidence="5" id="KW-1185">Reference proteome</keyword>
<dbReference type="AlphaFoldDB" id="A0A7K0ESC3"/>
<dbReference type="GO" id="GO:0008270">
    <property type="term" value="F:zinc ion binding"/>
    <property type="evidence" value="ECO:0007669"/>
    <property type="project" value="InterPro"/>
</dbReference>
<feature type="domain" description="CMP/dCMP-type deaminase" evidence="3">
    <location>
        <begin position="8"/>
        <end position="117"/>
    </location>
</feature>
<name>A0A7K0ESC3_9BACT</name>
<keyword evidence="1" id="KW-0479">Metal-binding</keyword>
<evidence type="ECO:0000256" key="2">
    <source>
        <dbReference type="ARBA" id="ARBA00022833"/>
    </source>
</evidence>
<comment type="caution">
    <text evidence="4">The sequence shown here is derived from an EMBL/GenBank/DDBJ whole genome shotgun (WGS) entry which is preliminary data.</text>
</comment>
<dbReference type="GO" id="GO:0016787">
    <property type="term" value="F:hydrolase activity"/>
    <property type="evidence" value="ECO:0007669"/>
    <property type="project" value="InterPro"/>
</dbReference>
<dbReference type="PANTHER" id="PTHR11079:SF162">
    <property type="entry name" value="RIBOFLAVIN BIOSYNTHESIS PROTEIN PYRD, CHLOROPLASTIC"/>
    <property type="match status" value="1"/>
</dbReference>